<dbReference type="InterPro" id="IPR019999">
    <property type="entry name" value="Anth_synth_I-like"/>
</dbReference>
<dbReference type="InterPro" id="IPR015890">
    <property type="entry name" value="Chorismate_C"/>
</dbReference>
<gene>
    <name evidence="7" type="primary">trpE</name>
    <name evidence="7" type="ORF">O9K51_05540</name>
</gene>
<name>A0AB34FSA2_9HYPO</name>
<evidence type="ECO:0000256" key="2">
    <source>
        <dbReference type="ARBA" id="ARBA00022801"/>
    </source>
</evidence>
<dbReference type="PRINTS" id="PR00095">
    <property type="entry name" value="ANTSNTHASEI"/>
</dbReference>
<dbReference type="PROSITE" id="PS00122">
    <property type="entry name" value="CARBOXYLESTERASE_B_1"/>
    <property type="match status" value="1"/>
</dbReference>
<dbReference type="Pfam" id="PF00135">
    <property type="entry name" value="COesterase"/>
    <property type="match status" value="1"/>
</dbReference>
<dbReference type="GO" id="GO:0016787">
    <property type="term" value="F:hydrolase activity"/>
    <property type="evidence" value="ECO:0007669"/>
    <property type="project" value="UniProtKB-KW"/>
</dbReference>
<feature type="region of interest" description="Disordered" evidence="3">
    <location>
        <begin position="58"/>
        <end position="79"/>
    </location>
</feature>
<evidence type="ECO:0000259" key="5">
    <source>
        <dbReference type="Pfam" id="PF00425"/>
    </source>
</evidence>
<accession>A0AB34FSA2</accession>
<comment type="similarity">
    <text evidence="1">Belongs to the type-B carboxylesterase/lipase family.</text>
</comment>
<evidence type="ECO:0000259" key="6">
    <source>
        <dbReference type="Pfam" id="PF04715"/>
    </source>
</evidence>
<evidence type="ECO:0000259" key="4">
    <source>
        <dbReference type="Pfam" id="PF00135"/>
    </source>
</evidence>
<reference evidence="7" key="1">
    <citation type="submission" date="2023-01" db="EMBL/GenBank/DDBJ databases">
        <title>The growth and conidiation of Purpureocillium lavendulum are regulated by nitrogen source and histone H3K14 acetylation.</title>
        <authorList>
            <person name="Tang P."/>
            <person name="Han J."/>
            <person name="Zhang C."/>
            <person name="Tang P."/>
            <person name="Qi F."/>
            <person name="Zhang K."/>
            <person name="Liang L."/>
        </authorList>
    </citation>
    <scope>NUCLEOTIDE SEQUENCE</scope>
    <source>
        <strain evidence="7">YMF1.00683</strain>
    </source>
</reference>
<sequence length="1090" mass="120057">MRPPGLRASRHITLRGPELTAFQERHQALTYNDTTQVYKFQNIRYAQPPVGELRFRAPKAPRRDRGRVRSGSETRMCPQGAPAWQAKAYGPIAKYSNPNIEFDLKGWEQDILNSKVPSGDDQNKGADEDCLFLDVHVSKSVLQKAGRSAKGAPVLVWSPRILTRLKIHGGGYVLGSKNGHDPSGLLKHAREQPDEDMIFVALNYRLGALGFLAGPEVSRDGTVNAGILDQRMALEWVQENIHLFGGSKDHVTVMGESAGGGSILLHLTARGGNLSAPFQQAIPQSPAIAPVSKGSENNEGSFFRYLNVSSIKEAREACSKDVIAANAAHIGSAPTTTYIFGPVVDGDYVRENPARAVKEGRIDKSVPLLTGHNLFEGSFFFDPLVKTNEDFRMWLQRSMNVLTPKAIDHLANTLYPEEFDGSLGYVDQGSRQMRLWSEAVIDCHFDMLGQANQGKGYAYEFSVPPAFHIQDLTYTFNNPSSPARFPAAQDALQRAIVSFVQGGVPMAGQQPFPRVGRDRLLVNITSGGAGRPVASTVNATSWTDSMAQRALHPSLDTVRSIVDRPHAGPGKKPTLVPVYRQISSDLITPSAAYLKISAHSSSDYSFLFESAATEQVGRYSFVGAGPRKILATGPGYGPETDPLPALEEELARHVVAHVPDLQLPPLTGGAIGYVGYDCVRYFEPKTARPMKDVLKIPESLFMLFDTIVAFDRFFGVIKVISYVNVPDGSTDSPKTLDEAYEKARATVDELVEVLNSPDIEIPKQDPIVLGQEAKSNIGREGYEAHVTKLKEHIVRGDIFQAVPSQRFARPTSLHPFNIYRHLRTVNPSPYLFYVNCKDFQIVGASPELLVKSEAGRVITHPIAGTVKRGKTPEEDQRLADELSSSLKDRAEHVMLVDLARNDINRVGDPFTVRVDRLMVVEKFSHVQHLVSQVSGVLRPDKTRFDAFRSVFPAGTVSGAPKVRAMELIAELEKEKRGIYAGAVGYFGYGSEDEHGNPVEGAMDTCIALRTMMTKDGVAYLQAGESQTFPWKYRYLLTFGNRGGIVFDSDEYDEWQETINKLGANMQCIKSAEELYHQQQQQEAAKAGQKS</sequence>
<feature type="domain" description="Carboxylesterase type B" evidence="4">
    <location>
        <begin position="31"/>
        <end position="517"/>
    </location>
</feature>
<dbReference type="AlphaFoldDB" id="A0AB34FSA2"/>
<dbReference type="Proteomes" id="UP001163105">
    <property type="component" value="Unassembled WGS sequence"/>
</dbReference>
<dbReference type="InterPro" id="IPR029058">
    <property type="entry name" value="AB_hydrolase_fold"/>
</dbReference>
<dbReference type="PANTHER" id="PTHR11236">
    <property type="entry name" value="AMINOBENZOATE/ANTHRANILATE SYNTHASE"/>
    <property type="match status" value="1"/>
</dbReference>
<evidence type="ECO:0000313" key="8">
    <source>
        <dbReference type="Proteomes" id="UP001163105"/>
    </source>
</evidence>
<protein>
    <submittedName>
        <fullName evidence="7">Anthranilate synthase component I</fullName>
    </submittedName>
</protein>
<feature type="compositionally biased region" description="Basic residues" evidence="3">
    <location>
        <begin position="58"/>
        <end position="68"/>
    </location>
</feature>
<evidence type="ECO:0000256" key="1">
    <source>
        <dbReference type="ARBA" id="ARBA00005964"/>
    </source>
</evidence>
<dbReference type="EMBL" id="JAQHRD010000004">
    <property type="protein sequence ID" value="KAJ6441989.1"/>
    <property type="molecule type" value="Genomic_DNA"/>
</dbReference>
<dbReference type="Gene3D" id="3.40.50.1820">
    <property type="entry name" value="alpha/beta hydrolase"/>
    <property type="match status" value="1"/>
</dbReference>
<dbReference type="InterPro" id="IPR006805">
    <property type="entry name" value="Anth_synth_I_N"/>
</dbReference>
<proteinExistence type="inferred from homology"/>
<comment type="caution">
    <text evidence="7">The sequence shown here is derived from an EMBL/GenBank/DDBJ whole genome shotgun (WGS) entry which is preliminary data.</text>
</comment>
<organism evidence="7 8">
    <name type="scientific">Purpureocillium lavendulum</name>
    <dbReference type="NCBI Taxonomy" id="1247861"/>
    <lineage>
        <taxon>Eukaryota</taxon>
        <taxon>Fungi</taxon>
        <taxon>Dikarya</taxon>
        <taxon>Ascomycota</taxon>
        <taxon>Pezizomycotina</taxon>
        <taxon>Sordariomycetes</taxon>
        <taxon>Hypocreomycetidae</taxon>
        <taxon>Hypocreales</taxon>
        <taxon>Ophiocordycipitaceae</taxon>
        <taxon>Purpureocillium</taxon>
    </lineage>
</organism>
<evidence type="ECO:0000256" key="3">
    <source>
        <dbReference type="SAM" id="MobiDB-lite"/>
    </source>
</evidence>
<feature type="domain" description="Anthranilate synthase component I N-terminal" evidence="6">
    <location>
        <begin position="585"/>
        <end position="713"/>
    </location>
</feature>
<dbReference type="Pfam" id="PF00425">
    <property type="entry name" value="Chorismate_bind"/>
    <property type="match status" value="1"/>
</dbReference>
<feature type="domain" description="Chorismate-utilising enzyme C-terminal" evidence="5">
    <location>
        <begin position="779"/>
        <end position="1060"/>
    </location>
</feature>
<dbReference type="InterPro" id="IPR005801">
    <property type="entry name" value="ADC_synthase"/>
</dbReference>
<dbReference type="InterPro" id="IPR019826">
    <property type="entry name" value="Carboxylesterase_B_AS"/>
</dbReference>
<evidence type="ECO:0000313" key="7">
    <source>
        <dbReference type="EMBL" id="KAJ6441989.1"/>
    </source>
</evidence>
<keyword evidence="8" id="KW-1185">Reference proteome</keyword>
<dbReference type="SUPFAM" id="SSF53474">
    <property type="entry name" value="alpha/beta-Hydrolases"/>
    <property type="match status" value="1"/>
</dbReference>
<dbReference type="PANTHER" id="PTHR11236:SF9">
    <property type="entry name" value="ANTHRANILATE SYNTHASE COMPONENT 1"/>
    <property type="match status" value="1"/>
</dbReference>
<keyword evidence="2" id="KW-0378">Hydrolase</keyword>
<dbReference type="Pfam" id="PF04715">
    <property type="entry name" value="Anth_synt_I_N"/>
    <property type="match status" value="1"/>
</dbReference>
<dbReference type="SUPFAM" id="SSF56322">
    <property type="entry name" value="ADC synthase"/>
    <property type="match status" value="1"/>
</dbReference>
<dbReference type="InterPro" id="IPR002018">
    <property type="entry name" value="CarbesteraseB"/>
</dbReference>
<dbReference type="Gene3D" id="3.60.120.10">
    <property type="entry name" value="Anthranilate synthase"/>
    <property type="match status" value="1"/>
</dbReference>
<dbReference type="GO" id="GO:0000162">
    <property type="term" value="P:L-tryptophan biosynthetic process"/>
    <property type="evidence" value="ECO:0007669"/>
    <property type="project" value="TreeGrafter"/>
</dbReference>